<comment type="caution">
    <text evidence="4">The sequence shown here is derived from an EMBL/GenBank/DDBJ whole genome shotgun (WGS) entry which is preliminary data.</text>
</comment>
<evidence type="ECO:0000256" key="2">
    <source>
        <dbReference type="SAM" id="Phobius"/>
    </source>
</evidence>
<feature type="signal peptide" evidence="3">
    <location>
        <begin position="1"/>
        <end position="28"/>
    </location>
</feature>
<feature type="transmembrane region" description="Helical" evidence="2">
    <location>
        <begin position="115"/>
        <end position="133"/>
    </location>
</feature>
<proteinExistence type="predicted"/>
<keyword evidence="2" id="KW-1133">Transmembrane helix</keyword>
<evidence type="ECO:0000313" key="5">
    <source>
        <dbReference type="Proteomes" id="UP001153069"/>
    </source>
</evidence>
<keyword evidence="3" id="KW-0732">Signal</keyword>
<keyword evidence="2" id="KW-0472">Membrane</keyword>
<accession>A0A9N8EGZ9</accession>
<evidence type="ECO:0000256" key="1">
    <source>
        <dbReference type="SAM" id="MobiDB-lite"/>
    </source>
</evidence>
<sequence length="155" mass="17746">MMQPRFQWRLVFLAIFLLVSSRNGLVDAFQTAGIRNALTIPPRHVSGHRIPQLNNQQQNDDGNRKEDDKPHDIEESIDDFLDKPFFDPEEVTDDDPAPIRWFANLVQNDYGTAELLYSVVIFVVLVIISQELLRMQLYGSGYVPFQAGVKPGQLF</sequence>
<reference evidence="4" key="1">
    <citation type="submission" date="2020-06" db="EMBL/GenBank/DDBJ databases">
        <authorList>
            <consortium name="Plant Systems Biology data submission"/>
        </authorList>
    </citation>
    <scope>NUCLEOTIDE SEQUENCE</scope>
    <source>
        <strain evidence="4">D6</strain>
    </source>
</reference>
<evidence type="ECO:0000313" key="4">
    <source>
        <dbReference type="EMBL" id="CAB9518300.1"/>
    </source>
</evidence>
<organism evidence="4 5">
    <name type="scientific">Seminavis robusta</name>
    <dbReference type="NCBI Taxonomy" id="568900"/>
    <lineage>
        <taxon>Eukaryota</taxon>
        <taxon>Sar</taxon>
        <taxon>Stramenopiles</taxon>
        <taxon>Ochrophyta</taxon>
        <taxon>Bacillariophyta</taxon>
        <taxon>Bacillariophyceae</taxon>
        <taxon>Bacillariophycidae</taxon>
        <taxon>Naviculales</taxon>
        <taxon>Naviculaceae</taxon>
        <taxon>Seminavis</taxon>
    </lineage>
</organism>
<dbReference type="EMBL" id="CAICTM010000920">
    <property type="protein sequence ID" value="CAB9518300.1"/>
    <property type="molecule type" value="Genomic_DNA"/>
</dbReference>
<feature type="region of interest" description="Disordered" evidence="1">
    <location>
        <begin position="45"/>
        <end position="73"/>
    </location>
</feature>
<dbReference type="OrthoDB" id="496at2759"/>
<dbReference type="Proteomes" id="UP001153069">
    <property type="component" value="Unassembled WGS sequence"/>
</dbReference>
<dbReference type="AlphaFoldDB" id="A0A9N8EGZ9"/>
<feature type="chain" id="PRO_5040341692" evidence="3">
    <location>
        <begin position="29"/>
        <end position="155"/>
    </location>
</feature>
<keyword evidence="2" id="KW-0812">Transmembrane</keyword>
<protein>
    <submittedName>
        <fullName evidence="4">Uncharacterized protein</fullName>
    </submittedName>
</protein>
<keyword evidence="5" id="KW-1185">Reference proteome</keyword>
<evidence type="ECO:0000256" key="3">
    <source>
        <dbReference type="SAM" id="SignalP"/>
    </source>
</evidence>
<feature type="compositionally biased region" description="Basic and acidic residues" evidence="1">
    <location>
        <begin position="61"/>
        <end position="73"/>
    </location>
</feature>
<gene>
    <name evidence="4" type="ORF">SEMRO_922_G220540.1</name>
</gene>
<name>A0A9N8EGZ9_9STRA</name>